<dbReference type="AlphaFoldDB" id="A0A8S1KCI4"/>
<protein>
    <submittedName>
        <fullName evidence="1">Uncharacterized protein</fullName>
    </submittedName>
</protein>
<accession>A0A8S1KCI4</accession>
<organism evidence="1 3">
    <name type="scientific">Paramecium primaurelia</name>
    <dbReference type="NCBI Taxonomy" id="5886"/>
    <lineage>
        <taxon>Eukaryota</taxon>
        <taxon>Sar</taxon>
        <taxon>Alveolata</taxon>
        <taxon>Ciliophora</taxon>
        <taxon>Intramacronucleata</taxon>
        <taxon>Oligohymenophorea</taxon>
        <taxon>Peniculida</taxon>
        <taxon>Parameciidae</taxon>
        <taxon>Paramecium</taxon>
    </lineage>
</organism>
<reference evidence="1" key="1">
    <citation type="submission" date="2021-01" db="EMBL/GenBank/DDBJ databases">
        <authorList>
            <consortium name="Genoscope - CEA"/>
            <person name="William W."/>
        </authorList>
    </citation>
    <scope>NUCLEOTIDE SEQUENCE</scope>
</reference>
<dbReference type="Proteomes" id="UP000688137">
    <property type="component" value="Unassembled WGS sequence"/>
</dbReference>
<evidence type="ECO:0000313" key="3">
    <source>
        <dbReference type="Proteomes" id="UP000688137"/>
    </source>
</evidence>
<comment type="caution">
    <text evidence="1">The sequence shown here is derived from an EMBL/GenBank/DDBJ whole genome shotgun (WGS) entry which is preliminary data.</text>
</comment>
<name>A0A8S1KCI4_PARPR</name>
<dbReference type="EMBL" id="CAJJDM010000016">
    <property type="protein sequence ID" value="CAD8052307.1"/>
    <property type="molecule type" value="Genomic_DNA"/>
</dbReference>
<evidence type="ECO:0000313" key="1">
    <source>
        <dbReference type="EMBL" id="CAD8052307.1"/>
    </source>
</evidence>
<proteinExistence type="predicted"/>
<evidence type="ECO:0000313" key="2">
    <source>
        <dbReference type="EMBL" id="CAD8052311.1"/>
    </source>
</evidence>
<keyword evidence="3" id="KW-1185">Reference proteome</keyword>
<dbReference type="EMBL" id="CAJJDM010000016">
    <property type="protein sequence ID" value="CAD8052311.1"/>
    <property type="molecule type" value="Genomic_DNA"/>
</dbReference>
<sequence>MIKSTLFFLILIPQSRSYISINQYLKISEIKWELQIQYNFYMNSRLFKKLHILQCFLLLQMDIMINIEQLIIKLKIL</sequence>
<gene>
    <name evidence="1" type="ORF">PPRIM_AZ9-3.1.T0190117</name>
    <name evidence="2" type="ORF">PPRIM_AZ9-3.1.T0190119</name>
</gene>